<feature type="compositionally biased region" description="Polar residues" evidence="8">
    <location>
        <begin position="428"/>
        <end position="448"/>
    </location>
</feature>
<evidence type="ECO:0000256" key="5">
    <source>
        <dbReference type="ARBA" id="ARBA00023010"/>
    </source>
</evidence>
<feature type="compositionally biased region" description="Basic and acidic residues" evidence="8">
    <location>
        <begin position="391"/>
        <end position="406"/>
    </location>
</feature>
<feature type="compositionally biased region" description="Basic and acidic residues" evidence="8">
    <location>
        <begin position="511"/>
        <end position="520"/>
    </location>
</feature>
<comment type="subcellular location">
    <subcellularLocation>
        <location evidence="1">Nucleus</location>
        <location evidence="1">Nuclear pore complex</location>
    </subcellularLocation>
</comment>
<dbReference type="AlphaFoldDB" id="A0AAD7TMP3"/>
<keyword evidence="7" id="KW-0539">Nucleus</keyword>
<gene>
    <name evidence="10" type="ORF">ONZ51_g8942</name>
</gene>
<dbReference type="GO" id="GO:0015031">
    <property type="term" value="P:protein transport"/>
    <property type="evidence" value="ECO:0007669"/>
    <property type="project" value="UniProtKB-KW"/>
</dbReference>
<evidence type="ECO:0000256" key="3">
    <source>
        <dbReference type="ARBA" id="ARBA00022816"/>
    </source>
</evidence>
<evidence type="ECO:0000256" key="2">
    <source>
        <dbReference type="ARBA" id="ARBA00022448"/>
    </source>
</evidence>
<dbReference type="InterPro" id="IPR011993">
    <property type="entry name" value="PH-like_dom_sf"/>
</dbReference>
<feature type="domain" description="RanBD1" evidence="9">
    <location>
        <begin position="552"/>
        <end position="621"/>
    </location>
</feature>
<evidence type="ECO:0000256" key="7">
    <source>
        <dbReference type="ARBA" id="ARBA00023242"/>
    </source>
</evidence>
<keyword evidence="4" id="KW-0653">Protein transport</keyword>
<feature type="compositionally biased region" description="Low complexity" evidence="8">
    <location>
        <begin position="140"/>
        <end position="160"/>
    </location>
</feature>
<feature type="compositionally biased region" description="Low complexity" evidence="8">
    <location>
        <begin position="324"/>
        <end position="387"/>
    </location>
</feature>
<evidence type="ECO:0000256" key="1">
    <source>
        <dbReference type="ARBA" id="ARBA00004567"/>
    </source>
</evidence>
<evidence type="ECO:0000256" key="8">
    <source>
        <dbReference type="SAM" id="MobiDB-lite"/>
    </source>
</evidence>
<protein>
    <recommendedName>
        <fullName evidence="9">RanBD1 domain-containing protein</fullName>
    </recommendedName>
</protein>
<reference evidence="10" key="1">
    <citation type="submission" date="2022-11" db="EMBL/GenBank/DDBJ databases">
        <title>Genome Sequence of Cubamyces cubensis.</title>
        <authorList>
            <person name="Buettner E."/>
        </authorList>
    </citation>
    <scope>NUCLEOTIDE SEQUENCE</scope>
    <source>
        <strain evidence="10">MPL-01</strain>
    </source>
</reference>
<name>A0AAD7TMP3_9APHY</name>
<evidence type="ECO:0000256" key="6">
    <source>
        <dbReference type="ARBA" id="ARBA00023132"/>
    </source>
</evidence>
<accession>A0AAD7TMP3</accession>
<proteinExistence type="predicted"/>
<dbReference type="Pfam" id="PF00638">
    <property type="entry name" value="Ran_BP1"/>
    <property type="match status" value="1"/>
</dbReference>
<organism evidence="10 11">
    <name type="scientific">Trametes cubensis</name>
    <dbReference type="NCBI Taxonomy" id="1111947"/>
    <lineage>
        <taxon>Eukaryota</taxon>
        <taxon>Fungi</taxon>
        <taxon>Dikarya</taxon>
        <taxon>Basidiomycota</taxon>
        <taxon>Agaricomycotina</taxon>
        <taxon>Agaricomycetes</taxon>
        <taxon>Polyporales</taxon>
        <taxon>Polyporaceae</taxon>
        <taxon>Trametes</taxon>
    </lineage>
</organism>
<evidence type="ECO:0000313" key="11">
    <source>
        <dbReference type="Proteomes" id="UP001215151"/>
    </source>
</evidence>
<dbReference type="EMBL" id="JAPEVG010000286">
    <property type="protein sequence ID" value="KAJ8469529.1"/>
    <property type="molecule type" value="Genomic_DNA"/>
</dbReference>
<dbReference type="GO" id="GO:0005643">
    <property type="term" value="C:nuclear pore"/>
    <property type="evidence" value="ECO:0007669"/>
    <property type="project" value="UniProtKB-SubCell"/>
</dbReference>
<keyword evidence="2" id="KW-0813">Transport</keyword>
<evidence type="ECO:0000313" key="10">
    <source>
        <dbReference type="EMBL" id="KAJ8469529.1"/>
    </source>
</evidence>
<keyword evidence="6" id="KW-0906">Nuclear pore complex</keyword>
<comment type="caution">
    <text evidence="10">The sequence shown here is derived from an EMBL/GenBank/DDBJ whole genome shotgun (WGS) entry which is preliminary data.</text>
</comment>
<dbReference type="SMART" id="SM00160">
    <property type="entry name" value="RanBD"/>
    <property type="match status" value="1"/>
</dbReference>
<keyword evidence="11" id="KW-1185">Reference proteome</keyword>
<feature type="compositionally biased region" description="Low complexity" evidence="8">
    <location>
        <begin position="407"/>
        <end position="427"/>
    </location>
</feature>
<feature type="compositionally biased region" description="Basic and acidic residues" evidence="8">
    <location>
        <begin position="1"/>
        <end position="12"/>
    </location>
</feature>
<sequence length="673" mass="68445">MKRVADKQLSRDDDNEEDNGEEVGTGFKKADESVLARRPIKGLPKRSLAGAANASATPVNSTTSEAAPAPGKFAGFTGFGSGATTSTPFSFAASPPQPAPSASAASPFLFSATTSSTSFAPPVSSNASAATKAFASIVSSSSTSSAPTSTSSAPTSTTSSDSMQKADEKEVDYYKAIRGLNVSLLSAISKAIEADPFADVADMLERYKALRVSVDASREDKSTSASAPSSAPSTKSAPSDSMFKSTEASTKPPSAPSFTMPAPPVSFSGFKPLVAPTSSGSSTSSGFAPKSDTSSSSTLASPFSFSSKPATSEPPASDAPKSNFSFGGSFTAPTTGSSAPSPFSFGAPSSGSSLFGKGPTSSTSSGPTSFFGPSSSSSSIFGGNTFGKPSDTTKEKEADKPEEKDASASTTTTSSSGGFFGSSSTGSNPFATSTPEKSASSNPFSFGSASPAKANLFSGFPKAGSIGNPVGFGFGSPPKTPDAETGSGPVKSLPFAFGAPKPAAESNGSGAEEKTEKEGEGSGESTPAAAEGSDAPQGLPASTSVHDMEGEGEEDEVTTHEIRSKVYKMVKDKDGKASWGDLGVGVLRLKKHKETDARRMLLRNSSTGKITINFILYSGMNASVSDKVVSFIGHEDGQSTPYRIRTKTAEQANALKAALDREIEFVRAKSETQ</sequence>
<dbReference type="PROSITE" id="PS50196">
    <property type="entry name" value="RANBD1"/>
    <property type="match status" value="1"/>
</dbReference>
<dbReference type="Gene3D" id="2.30.29.30">
    <property type="entry name" value="Pleckstrin-homology domain (PH domain)/Phosphotyrosine-binding domain (PTB)"/>
    <property type="match status" value="1"/>
</dbReference>
<dbReference type="PANTHER" id="PTHR38697">
    <property type="entry name" value="NUCLEAR PORE COMPLEX PROTEIN SIMILAR TO S. CEREVISIAE NUP2 (EUROFUNG)"/>
    <property type="match status" value="1"/>
</dbReference>
<keyword evidence="5" id="KW-0811">Translocation</keyword>
<evidence type="ECO:0000256" key="4">
    <source>
        <dbReference type="ARBA" id="ARBA00022927"/>
    </source>
</evidence>
<feature type="compositionally biased region" description="Polar residues" evidence="8">
    <location>
        <begin position="242"/>
        <end position="252"/>
    </location>
</feature>
<dbReference type="Pfam" id="PF08911">
    <property type="entry name" value="NUP50"/>
    <property type="match status" value="1"/>
</dbReference>
<feature type="region of interest" description="Disordered" evidence="8">
    <location>
        <begin position="1"/>
        <end position="78"/>
    </location>
</feature>
<dbReference type="InterPro" id="IPR000156">
    <property type="entry name" value="Ran_bind_dom"/>
</dbReference>
<dbReference type="CDD" id="cd13170">
    <property type="entry name" value="RanBD_NUP50"/>
    <property type="match status" value="1"/>
</dbReference>
<dbReference type="Proteomes" id="UP001215151">
    <property type="component" value="Unassembled WGS sequence"/>
</dbReference>
<evidence type="ECO:0000259" key="9">
    <source>
        <dbReference type="PROSITE" id="PS50196"/>
    </source>
</evidence>
<feature type="compositionally biased region" description="Low complexity" evidence="8">
    <location>
        <begin position="277"/>
        <end position="308"/>
    </location>
</feature>
<feature type="compositionally biased region" description="Low complexity" evidence="8">
    <location>
        <begin position="223"/>
        <end position="241"/>
    </location>
</feature>
<feature type="compositionally biased region" description="Polar residues" evidence="8">
    <location>
        <begin position="54"/>
        <end position="65"/>
    </location>
</feature>
<dbReference type="PANTHER" id="PTHR38697:SF1">
    <property type="entry name" value="NUCLEAR PORE COMPLEX PROTEIN SIMILAR TO S. CEREVISIAE NUP2 (EUROFUNG)"/>
    <property type="match status" value="1"/>
</dbReference>
<feature type="region of interest" description="Disordered" evidence="8">
    <location>
        <begin position="215"/>
        <end position="561"/>
    </location>
</feature>
<keyword evidence="3" id="KW-0509">mRNA transport</keyword>
<dbReference type="InterPro" id="IPR015007">
    <property type="entry name" value="NUP2/50/61"/>
</dbReference>
<dbReference type="SUPFAM" id="SSF50729">
    <property type="entry name" value="PH domain-like"/>
    <property type="match status" value="1"/>
</dbReference>
<feature type="region of interest" description="Disordered" evidence="8">
    <location>
        <begin position="140"/>
        <end position="167"/>
    </location>
</feature>
<dbReference type="GO" id="GO:0051028">
    <property type="term" value="P:mRNA transport"/>
    <property type="evidence" value="ECO:0007669"/>
    <property type="project" value="UniProtKB-KW"/>
</dbReference>
<dbReference type="InterPro" id="IPR053074">
    <property type="entry name" value="NPC_Nucleoporin"/>
</dbReference>